<name>A0ABP5T6T3_9ACTN</name>
<evidence type="ECO:0000313" key="4">
    <source>
        <dbReference type="Proteomes" id="UP001501444"/>
    </source>
</evidence>
<dbReference type="SUPFAM" id="SSF54060">
    <property type="entry name" value="His-Me finger endonucleases"/>
    <property type="match status" value="1"/>
</dbReference>
<feature type="region of interest" description="Disordered" evidence="1">
    <location>
        <begin position="169"/>
        <end position="196"/>
    </location>
</feature>
<dbReference type="InterPro" id="IPR003615">
    <property type="entry name" value="HNH_nuc"/>
</dbReference>
<dbReference type="Proteomes" id="UP001501444">
    <property type="component" value="Unassembled WGS sequence"/>
</dbReference>
<proteinExistence type="predicted"/>
<gene>
    <name evidence="3" type="ORF">GCM10010170_033620</name>
</gene>
<reference evidence="4" key="1">
    <citation type="journal article" date="2019" name="Int. J. Syst. Evol. Microbiol.">
        <title>The Global Catalogue of Microorganisms (GCM) 10K type strain sequencing project: providing services to taxonomists for standard genome sequencing and annotation.</title>
        <authorList>
            <consortium name="The Broad Institute Genomics Platform"/>
            <consortium name="The Broad Institute Genome Sequencing Center for Infectious Disease"/>
            <person name="Wu L."/>
            <person name="Ma J."/>
        </authorList>
    </citation>
    <scope>NUCLEOTIDE SEQUENCE [LARGE SCALE GENOMIC DNA]</scope>
    <source>
        <strain evidence="4">JCM 3272</strain>
    </source>
</reference>
<evidence type="ECO:0000313" key="3">
    <source>
        <dbReference type="EMBL" id="GAA2346673.1"/>
    </source>
</evidence>
<feature type="compositionally biased region" description="Basic residues" evidence="1">
    <location>
        <begin position="175"/>
        <end position="190"/>
    </location>
</feature>
<evidence type="ECO:0000256" key="1">
    <source>
        <dbReference type="SAM" id="MobiDB-lite"/>
    </source>
</evidence>
<dbReference type="EMBL" id="BAAARV010000025">
    <property type="protein sequence ID" value="GAA2346673.1"/>
    <property type="molecule type" value="Genomic_DNA"/>
</dbReference>
<comment type="caution">
    <text evidence="3">The sequence shown here is derived from an EMBL/GenBank/DDBJ whole genome shotgun (WGS) entry which is preliminary data.</text>
</comment>
<dbReference type="RefSeq" id="WP_344613312.1">
    <property type="nucleotide sequence ID" value="NZ_BAAARV010000025.1"/>
</dbReference>
<feature type="domain" description="HNH nuclease" evidence="2">
    <location>
        <begin position="54"/>
        <end position="96"/>
    </location>
</feature>
<keyword evidence="4" id="KW-1185">Reference proteome</keyword>
<protein>
    <recommendedName>
        <fullName evidence="2">HNH nuclease domain-containing protein</fullName>
    </recommendedName>
</protein>
<evidence type="ECO:0000259" key="2">
    <source>
        <dbReference type="Pfam" id="PF13392"/>
    </source>
</evidence>
<dbReference type="Pfam" id="PF13392">
    <property type="entry name" value="HNH_3"/>
    <property type="match status" value="1"/>
</dbReference>
<organism evidence="3 4">
    <name type="scientific">Dactylosporangium salmoneum</name>
    <dbReference type="NCBI Taxonomy" id="53361"/>
    <lineage>
        <taxon>Bacteria</taxon>
        <taxon>Bacillati</taxon>
        <taxon>Actinomycetota</taxon>
        <taxon>Actinomycetes</taxon>
        <taxon>Micromonosporales</taxon>
        <taxon>Micromonosporaceae</taxon>
        <taxon>Dactylosporangium</taxon>
    </lineage>
</organism>
<dbReference type="Gene3D" id="3.90.75.20">
    <property type="match status" value="1"/>
</dbReference>
<accession>A0ABP5T6T3</accession>
<sequence length="196" mass="21117">MTLLASRLSHPAEVASRSSFWAKIDMLGNCWTWNGARNGSGYGHVSYGGRHFSAHRCVYEYAIGPLPEGRFVCHHCDNPSCVNPCHLYAGTPKDNTADMYRRGRAGLAGAVGSANSHAVLTEEGVVEIRTAFAHGDVTPKQLAARYGITSGAINDILRGKTWRNAGGPIAIGDRRGRHGQHVRGSAHPKSKREEAA</sequence>
<dbReference type="InterPro" id="IPR044925">
    <property type="entry name" value="His-Me_finger_sf"/>
</dbReference>